<name>A0A0D9XRG5_9ORYZ</name>
<feature type="domain" description="DUF8039" evidence="1">
    <location>
        <begin position="3"/>
        <end position="82"/>
    </location>
</feature>
<dbReference type="AlphaFoldDB" id="A0A0D9XRG5"/>
<proteinExistence type="predicted"/>
<dbReference type="Gramene" id="LPERR11G09080.1">
    <property type="protein sequence ID" value="LPERR11G09080.1"/>
    <property type="gene ID" value="LPERR11G09080"/>
</dbReference>
<evidence type="ECO:0000259" key="1">
    <source>
        <dbReference type="Pfam" id="PF26133"/>
    </source>
</evidence>
<accession>A0A0D9XRG5</accession>
<dbReference type="Proteomes" id="UP000032180">
    <property type="component" value="Chromosome 11"/>
</dbReference>
<protein>
    <recommendedName>
        <fullName evidence="1">DUF8039 domain-containing protein</fullName>
    </recommendedName>
</protein>
<reference evidence="2 3" key="1">
    <citation type="submission" date="2012-08" db="EMBL/GenBank/DDBJ databases">
        <title>Oryza genome evolution.</title>
        <authorList>
            <person name="Wing R.A."/>
        </authorList>
    </citation>
    <scope>NUCLEOTIDE SEQUENCE</scope>
</reference>
<reference evidence="2" key="3">
    <citation type="submission" date="2015-04" db="UniProtKB">
        <authorList>
            <consortium name="EnsemblPlants"/>
        </authorList>
    </citation>
    <scope>IDENTIFICATION</scope>
</reference>
<dbReference type="EnsemblPlants" id="LPERR11G09080.1">
    <property type="protein sequence ID" value="LPERR11G09080.1"/>
    <property type="gene ID" value="LPERR11G09080"/>
</dbReference>
<keyword evidence="3" id="KW-1185">Reference proteome</keyword>
<organism evidence="2 3">
    <name type="scientific">Leersia perrieri</name>
    <dbReference type="NCBI Taxonomy" id="77586"/>
    <lineage>
        <taxon>Eukaryota</taxon>
        <taxon>Viridiplantae</taxon>
        <taxon>Streptophyta</taxon>
        <taxon>Embryophyta</taxon>
        <taxon>Tracheophyta</taxon>
        <taxon>Spermatophyta</taxon>
        <taxon>Magnoliopsida</taxon>
        <taxon>Liliopsida</taxon>
        <taxon>Poales</taxon>
        <taxon>Poaceae</taxon>
        <taxon>BOP clade</taxon>
        <taxon>Oryzoideae</taxon>
        <taxon>Oryzeae</taxon>
        <taxon>Oryzinae</taxon>
        <taxon>Leersia</taxon>
    </lineage>
</organism>
<evidence type="ECO:0000313" key="3">
    <source>
        <dbReference type="Proteomes" id="UP000032180"/>
    </source>
</evidence>
<sequence>MAINCELHMPTKNLTILVAKGIVSPVDPQRSPPKYHGRSIPPGYGSVAIDMGLALDFPRGDDETTLGEIEHEIVLWRKRYIMRSVVQATIFVS</sequence>
<dbReference type="InterPro" id="IPR058352">
    <property type="entry name" value="DUF8039"/>
</dbReference>
<evidence type="ECO:0000313" key="2">
    <source>
        <dbReference type="EnsemblPlants" id="LPERR11G09080.1"/>
    </source>
</evidence>
<dbReference type="Pfam" id="PF26133">
    <property type="entry name" value="DUF8039"/>
    <property type="match status" value="1"/>
</dbReference>
<dbReference type="HOGENOM" id="CLU_2402832_0_0_1"/>
<reference evidence="3" key="2">
    <citation type="submission" date="2013-12" db="EMBL/GenBank/DDBJ databases">
        <authorList>
            <person name="Yu Y."/>
            <person name="Lee S."/>
            <person name="de Baynast K."/>
            <person name="Wissotski M."/>
            <person name="Liu L."/>
            <person name="Talag J."/>
            <person name="Goicoechea J."/>
            <person name="Angelova A."/>
            <person name="Jetty R."/>
            <person name="Kudrna D."/>
            <person name="Golser W."/>
            <person name="Rivera L."/>
            <person name="Zhang J."/>
            <person name="Wing R."/>
        </authorList>
    </citation>
    <scope>NUCLEOTIDE SEQUENCE</scope>
</reference>